<reference evidence="2 3" key="1">
    <citation type="submission" date="2017-06" db="EMBL/GenBank/DDBJ databases">
        <authorList>
            <person name="Kim H.J."/>
            <person name="Triplett B.A."/>
        </authorList>
    </citation>
    <scope>NUCLEOTIDE SEQUENCE [LARGE SCALE GENOMIC DNA]</scope>
    <source>
        <strain evidence="2 3">DSM 13116</strain>
    </source>
</reference>
<proteinExistence type="predicted"/>
<evidence type="ECO:0000313" key="2">
    <source>
        <dbReference type="EMBL" id="SNR95793.1"/>
    </source>
</evidence>
<dbReference type="SUPFAM" id="SSF52540">
    <property type="entry name" value="P-loop containing nucleoside triphosphate hydrolases"/>
    <property type="match status" value="1"/>
</dbReference>
<protein>
    <recommendedName>
        <fullName evidence="1">ORC1/DEAH AAA+ ATPase domain-containing protein</fullName>
    </recommendedName>
</protein>
<dbReference type="AlphaFoldDB" id="A0A239ALI8"/>
<dbReference type="RefSeq" id="WP_089274263.1">
    <property type="nucleotide sequence ID" value="NZ_FZOC01000004.1"/>
</dbReference>
<dbReference type="PANTHER" id="PTHR35894">
    <property type="entry name" value="GENERAL SECRETION PATHWAY PROTEIN A-RELATED"/>
    <property type="match status" value="1"/>
</dbReference>
<feature type="domain" description="ORC1/DEAH AAA+ ATPase" evidence="1">
    <location>
        <begin position="28"/>
        <end position="142"/>
    </location>
</feature>
<keyword evidence="3" id="KW-1185">Reference proteome</keyword>
<dbReference type="InterPro" id="IPR052026">
    <property type="entry name" value="ExeA_AAA_ATPase_DNA-bind"/>
</dbReference>
<evidence type="ECO:0000259" key="1">
    <source>
        <dbReference type="Pfam" id="PF13401"/>
    </source>
</evidence>
<evidence type="ECO:0000313" key="3">
    <source>
        <dbReference type="Proteomes" id="UP000198324"/>
    </source>
</evidence>
<organism evidence="2 3">
    <name type="scientific">Humidesulfovibrio mexicanus</name>
    <dbReference type="NCBI Taxonomy" id="147047"/>
    <lineage>
        <taxon>Bacteria</taxon>
        <taxon>Pseudomonadati</taxon>
        <taxon>Thermodesulfobacteriota</taxon>
        <taxon>Desulfovibrionia</taxon>
        <taxon>Desulfovibrionales</taxon>
        <taxon>Desulfovibrionaceae</taxon>
        <taxon>Humidesulfovibrio</taxon>
    </lineage>
</organism>
<name>A0A239ALI8_9BACT</name>
<sequence length="247" mass="27256">MRKTFVRTSNYERFSAGVAAVENRGAAEAGMMLVYGQPGYGKSEVLTNWAVDAEAVFLRANIDWTPRYFLVELAKALAVDPRGSSEQLFNRMLAVIATQQIPLVIDEAEATLKNHAAVLEKIRDFSDRTETMVVLVGMENIQTGIAKHPQISSRIAQVVEFTPASLEDVAMTCQQLSEVPIAPDLVAEIHRQSAGRMREVMNAIACVERVGLMNGLAEVDMAAVEGMSITHDWRARRPRVVSRKRAA</sequence>
<dbReference type="Proteomes" id="UP000198324">
    <property type="component" value="Unassembled WGS sequence"/>
</dbReference>
<dbReference type="GO" id="GO:0016887">
    <property type="term" value="F:ATP hydrolysis activity"/>
    <property type="evidence" value="ECO:0007669"/>
    <property type="project" value="InterPro"/>
</dbReference>
<dbReference type="EMBL" id="FZOC01000004">
    <property type="protein sequence ID" value="SNR95793.1"/>
    <property type="molecule type" value="Genomic_DNA"/>
</dbReference>
<accession>A0A239ALI8</accession>
<dbReference type="OrthoDB" id="9797061at2"/>
<dbReference type="PANTHER" id="PTHR35894:SF5">
    <property type="entry name" value="MU-LIKE PROPHAGE FLUMU DNA TRANSPOSITION PROTEIN B"/>
    <property type="match status" value="1"/>
</dbReference>
<dbReference type="InterPro" id="IPR027417">
    <property type="entry name" value="P-loop_NTPase"/>
</dbReference>
<dbReference type="Pfam" id="PF13401">
    <property type="entry name" value="AAA_22"/>
    <property type="match status" value="1"/>
</dbReference>
<dbReference type="Gene3D" id="3.40.50.300">
    <property type="entry name" value="P-loop containing nucleotide triphosphate hydrolases"/>
    <property type="match status" value="1"/>
</dbReference>
<gene>
    <name evidence="2" type="ORF">SAMN04488503_2031</name>
</gene>
<dbReference type="InterPro" id="IPR049945">
    <property type="entry name" value="AAA_22"/>
</dbReference>